<dbReference type="Proteomes" id="UP001139157">
    <property type="component" value="Unassembled WGS sequence"/>
</dbReference>
<organism evidence="1 2">
    <name type="scientific">Nocardia pulmonis</name>
    <dbReference type="NCBI Taxonomy" id="2951408"/>
    <lineage>
        <taxon>Bacteria</taxon>
        <taxon>Bacillati</taxon>
        <taxon>Actinomycetota</taxon>
        <taxon>Actinomycetes</taxon>
        <taxon>Mycobacteriales</taxon>
        <taxon>Nocardiaceae</taxon>
        <taxon>Nocardia</taxon>
    </lineage>
</organism>
<evidence type="ECO:0000313" key="1">
    <source>
        <dbReference type="EMBL" id="MCM6774551.1"/>
    </source>
</evidence>
<name>A0A9X2IZ40_9NOCA</name>
<dbReference type="PANTHER" id="PTHR35004:SF8">
    <property type="entry name" value="TRANSPOSASE RV3428C-RELATED"/>
    <property type="match status" value="1"/>
</dbReference>
<proteinExistence type="predicted"/>
<dbReference type="RefSeq" id="WP_251912256.1">
    <property type="nucleotide sequence ID" value="NZ_JAMRXG010000005.1"/>
</dbReference>
<dbReference type="PANTHER" id="PTHR35004">
    <property type="entry name" value="TRANSPOSASE RV3428C-RELATED"/>
    <property type="match status" value="1"/>
</dbReference>
<accession>A0A9X2IZ40</accession>
<dbReference type="AlphaFoldDB" id="A0A9X2IZ40"/>
<protein>
    <recommendedName>
        <fullName evidence="3">Transposase</fullName>
    </recommendedName>
</protein>
<gene>
    <name evidence="1" type="ORF">NDR86_13815</name>
</gene>
<comment type="caution">
    <text evidence="1">The sequence shown here is derived from an EMBL/GenBank/DDBJ whole genome shotgun (WGS) entry which is preliminary data.</text>
</comment>
<evidence type="ECO:0000313" key="2">
    <source>
        <dbReference type="Proteomes" id="UP001139157"/>
    </source>
</evidence>
<reference evidence="1" key="1">
    <citation type="submission" date="2022-06" db="EMBL/GenBank/DDBJ databases">
        <title>Novel species in genus nocardia.</title>
        <authorList>
            <person name="Li F."/>
        </authorList>
    </citation>
    <scope>NUCLEOTIDE SEQUENCE</scope>
    <source>
        <strain evidence="1">CDC141</strain>
    </source>
</reference>
<sequence length="207" mass="23601">MQLYAAIRRDSRAGMSGRELQRKYNVGYRTVNAAVTSAWPEQRKQYPRRASKLDPFKPFIDEMLRKDLDAPRKQRHTIKRIYARLIDEHDLAGVAYQTVHDYVAVRKPQIRIEAGRGPAKVFIPQTHRPGEEAEVDFGDVTIRLRGEEVVVYLFSLRMSFSGRAVHRLFASGGQEAFLEGHVHAFRVLGGVPFGKIRYDNLKAPAPA</sequence>
<keyword evidence="2" id="KW-1185">Reference proteome</keyword>
<dbReference type="EMBL" id="JAMRXG010000005">
    <property type="protein sequence ID" value="MCM6774551.1"/>
    <property type="molecule type" value="Genomic_DNA"/>
</dbReference>
<evidence type="ECO:0008006" key="3">
    <source>
        <dbReference type="Google" id="ProtNLM"/>
    </source>
</evidence>